<keyword evidence="3" id="KW-1185">Reference proteome</keyword>
<evidence type="ECO:0000313" key="3">
    <source>
        <dbReference type="Proteomes" id="UP000485058"/>
    </source>
</evidence>
<evidence type="ECO:0000313" key="2">
    <source>
        <dbReference type="EMBL" id="GFH25272.1"/>
    </source>
</evidence>
<organism evidence="2 3">
    <name type="scientific">Haematococcus lacustris</name>
    <name type="common">Green alga</name>
    <name type="synonym">Haematococcus pluvialis</name>
    <dbReference type="NCBI Taxonomy" id="44745"/>
    <lineage>
        <taxon>Eukaryota</taxon>
        <taxon>Viridiplantae</taxon>
        <taxon>Chlorophyta</taxon>
        <taxon>core chlorophytes</taxon>
        <taxon>Chlorophyceae</taxon>
        <taxon>CS clade</taxon>
        <taxon>Chlamydomonadales</taxon>
        <taxon>Haematococcaceae</taxon>
        <taxon>Haematococcus</taxon>
    </lineage>
</organism>
<reference evidence="2 3" key="1">
    <citation type="submission" date="2020-02" db="EMBL/GenBank/DDBJ databases">
        <title>Draft genome sequence of Haematococcus lacustris strain NIES-144.</title>
        <authorList>
            <person name="Morimoto D."/>
            <person name="Nakagawa S."/>
            <person name="Yoshida T."/>
            <person name="Sawayama S."/>
        </authorList>
    </citation>
    <scope>NUCLEOTIDE SEQUENCE [LARGE SCALE GENOMIC DNA]</scope>
    <source>
        <strain evidence="2 3">NIES-144</strain>
    </source>
</reference>
<proteinExistence type="predicted"/>
<dbReference type="EMBL" id="BLLF01002769">
    <property type="protein sequence ID" value="GFH25272.1"/>
    <property type="molecule type" value="Genomic_DNA"/>
</dbReference>
<name>A0A6A0A499_HAELA</name>
<sequence>AGSARGPATNRIVPSGVGHRVTAQERAVQRRSRTASSGQAAVVLIAHTSGHRGVCVRCCSHHLEIAYSSAHDSLSRSQPQFVRLVEALMEWNPAVAPQLDKCASQLGTATKAGRPCSRKGSEEQQRASLGTAASVHVGEVMLVHLPPHAAAAFPAWANCLYALSLHMTSWQPPAEDAASVPAILLQLTPLSTLGAAGAGAGQQVLDSVRSVQEAVACLGPPALPTGPLVAGLSGRLLRLVSTLDALPSLVTLCTVEGQILYQNSSSLHYTGSPAARAAAAKSQHRPGSVKSSGSFLADLLQLQPELVEEVLETVVVGSDVWSQVVRVPELLAVEVPSNTSGARRASVCLTRSATVLSAAAEASMAHAMGMLMVTPALAAATTSFSAGQQSKARLQQQGATPLTQLQTQQSGMNKHPSLPSAPAAAQAITPRCMQAAACPGQAPGEVMPAGSSSPCPGPTQCKPPVLRQPSHKTSSSWLTQSLGVARGSHQLTKPSCSSPALPVTISHSAIRASTQELPEARRPRTSLDLGVMPGSPHPSTGQALTIHPTTTSQTGSRLG</sequence>
<dbReference type="Proteomes" id="UP000485058">
    <property type="component" value="Unassembled WGS sequence"/>
</dbReference>
<dbReference type="AlphaFoldDB" id="A0A6A0A499"/>
<feature type="non-terminal residue" evidence="2">
    <location>
        <position position="559"/>
    </location>
</feature>
<feature type="compositionally biased region" description="Polar residues" evidence="1">
    <location>
        <begin position="537"/>
        <end position="559"/>
    </location>
</feature>
<feature type="region of interest" description="Disordered" evidence="1">
    <location>
        <begin position="389"/>
        <end position="426"/>
    </location>
</feature>
<feature type="compositionally biased region" description="Polar residues" evidence="1">
    <location>
        <begin position="389"/>
        <end position="412"/>
    </location>
</feature>
<accession>A0A6A0A499</accession>
<comment type="caution">
    <text evidence="2">The sequence shown here is derived from an EMBL/GenBank/DDBJ whole genome shotgun (WGS) entry which is preliminary data.</text>
</comment>
<feature type="region of interest" description="Disordered" evidence="1">
    <location>
        <begin position="513"/>
        <end position="559"/>
    </location>
</feature>
<feature type="region of interest" description="Disordered" evidence="1">
    <location>
        <begin position="449"/>
        <end position="472"/>
    </location>
</feature>
<gene>
    <name evidence="2" type="ORF">HaLaN_23210</name>
</gene>
<feature type="compositionally biased region" description="Low complexity" evidence="1">
    <location>
        <begin position="416"/>
        <end position="426"/>
    </location>
</feature>
<feature type="non-terminal residue" evidence="2">
    <location>
        <position position="1"/>
    </location>
</feature>
<protein>
    <submittedName>
        <fullName evidence="2">Guanylate cyclase domain-containing protein</fullName>
    </submittedName>
</protein>
<evidence type="ECO:0000256" key="1">
    <source>
        <dbReference type="SAM" id="MobiDB-lite"/>
    </source>
</evidence>